<dbReference type="EMBL" id="MN739203">
    <property type="protein sequence ID" value="QHS93423.1"/>
    <property type="molecule type" value="Genomic_DNA"/>
</dbReference>
<reference evidence="2" key="1">
    <citation type="journal article" date="2020" name="Nature">
        <title>Giant virus diversity and host interactions through global metagenomics.</title>
        <authorList>
            <person name="Schulz F."/>
            <person name="Roux S."/>
            <person name="Paez-Espino D."/>
            <person name="Jungbluth S."/>
            <person name="Walsh D.A."/>
            <person name="Denef V.J."/>
            <person name="McMahon K.D."/>
            <person name="Konstantinidis K.T."/>
            <person name="Eloe-Fadrosh E.A."/>
            <person name="Kyrpides N.C."/>
            <person name="Woyke T."/>
        </authorList>
    </citation>
    <scope>NUCLEOTIDE SEQUENCE</scope>
    <source>
        <strain evidence="2">GVMAG-M-3300017989-17</strain>
    </source>
</reference>
<accession>A0A6C0BQ94</accession>
<protein>
    <submittedName>
        <fullName evidence="2">Uncharacterized protein</fullName>
    </submittedName>
</protein>
<name>A0A6C0BQ94_9ZZZZ</name>
<keyword evidence="1" id="KW-0812">Transmembrane</keyword>
<keyword evidence="1" id="KW-0472">Membrane</keyword>
<dbReference type="AlphaFoldDB" id="A0A6C0BQ94"/>
<organism evidence="2">
    <name type="scientific">viral metagenome</name>
    <dbReference type="NCBI Taxonomy" id="1070528"/>
    <lineage>
        <taxon>unclassified sequences</taxon>
        <taxon>metagenomes</taxon>
        <taxon>organismal metagenomes</taxon>
    </lineage>
</organism>
<feature type="transmembrane region" description="Helical" evidence="1">
    <location>
        <begin position="38"/>
        <end position="58"/>
    </location>
</feature>
<sequence>MSKHEDTLQHMRITGAMLFGGLIGAGVSTALLGMDFGLVGGFIGGLSSTTAATVYEMLA</sequence>
<evidence type="ECO:0000256" key="1">
    <source>
        <dbReference type="SAM" id="Phobius"/>
    </source>
</evidence>
<feature type="transmembrane region" description="Helical" evidence="1">
    <location>
        <begin position="12"/>
        <end position="32"/>
    </location>
</feature>
<keyword evidence="1" id="KW-1133">Transmembrane helix</keyword>
<proteinExistence type="predicted"/>
<evidence type="ECO:0000313" key="2">
    <source>
        <dbReference type="EMBL" id="QHS93423.1"/>
    </source>
</evidence>